<sequence length="81" mass="9613">MPKFTEMLERRRITRTIDYDLREFFVTIPNRNASGWCGNTQDPLRCKYPRPQKPLGSLFWDENGPVLDDFLYRVTIVKSAM</sequence>
<name>A0A8X6QQL6_NEPPI</name>
<dbReference type="Proteomes" id="UP000887013">
    <property type="component" value="Unassembled WGS sequence"/>
</dbReference>
<dbReference type="AlphaFoldDB" id="A0A8X6QQL6"/>
<organism evidence="1 2">
    <name type="scientific">Nephila pilipes</name>
    <name type="common">Giant wood spider</name>
    <name type="synonym">Nephila maculata</name>
    <dbReference type="NCBI Taxonomy" id="299642"/>
    <lineage>
        <taxon>Eukaryota</taxon>
        <taxon>Metazoa</taxon>
        <taxon>Ecdysozoa</taxon>
        <taxon>Arthropoda</taxon>
        <taxon>Chelicerata</taxon>
        <taxon>Arachnida</taxon>
        <taxon>Araneae</taxon>
        <taxon>Araneomorphae</taxon>
        <taxon>Entelegynae</taxon>
        <taxon>Araneoidea</taxon>
        <taxon>Nephilidae</taxon>
        <taxon>Nephila</taxon>
    </lineage>
</organism>
<comment type="caution">
    <text evidence="1">The sequence shown here is derived from an EMBL/GenBank/DDBJ whole genome shotgun (WGS) entry which is preliminary data.</text>
</comment>
<keyword evidence="2" id="KW-1185">Reference proteome</keyword>
<evidence type="ECO:0000313" key="1">
    <source>
        <dbReference type="EMBL" id="GFU31469.1"/>
    </source>
</evidence>
<proteinExistence type="predicted"/>
<reference evidence="1" key="1">
    <citation type="submission" date="2020-08" db="EMBL/GenBank/DDBJ databases">
        <title>Multicomponent nature underlies the extraordinary mechanical properties of spider dragline silk.</title>
        <authorList>
            <person name="Kono N."/>
            <person name="Nakamura H."/>
            <person name="Mori M."/>
            <person name="Yoshida Y."/>
            <person name="Ohtoshi R."/>
            <person name="Malay A.D."/>
            <person name="Moran D.A.P."/>
            <person name="Tomita M."/>
            <person name="Numata K."/>
            <person name="Arakawa K."/>
        </authorList>
    </citation>
    <scope>NUCLEOTIDE SEQUENCE</scope>
</reference>
<evidence type="ECO:0000313" key="2">
    <source>
        <dbReference type="Proteomes" id="UP000887013"/>
    </source>
</evidence>
<accession>A0A8X6QQL6</accession>
<protein>
    <submittedName>
        <fullName evidence="1">Uncharacterized protein</fullName>
    </submittedName>
</protein>
<gene>
    <name evidence="1" type="ORF">NPIL_324131</name>
</gene>
<dbReference type="EMBL" id="BMAW01129674">
    <property type="protein sequence ID" value="GFU31469.1"/>
    <property type="molecule type" value="Genomic_DNA"/>
</dbReference>